<dbReference type="GO" id="GO:0007165">
    <property type="term" value="P:signal transduction"/>
    <property type="evidence" value="ECO:0007669"/>
    <property type="project" value="UniProtKB-KW"/>
</dbReference>
<evidence type="ECO:0000313" key="7">
    <source>
        <dbReference type="EMBL" id="WNM56799.1"/>
    </source>
</evidence>
<reference evidence="7 8" key="1">
    <citation type="submission" date="2023-01" db="EMBL/GenBank/DDBJ databases">
        <title>Cultivation and genomic characterization of new, ubiquitous marine nitrite-oxidizing bacteria from the Nitrospirales.</title>
        <authorList>
            <person name="Mueller A.J."/>
            <person name="Daebeler A."/>
            <person name="Herbold C.W."/>
            <person name="Kirkegaard R.H."/>
            <person name="Daims H."/>
        </authorList>
    </citation>
    <scope>NUCLEOTIDE SEQUENCE [LARGE SCALE GENOMIC DNA]</scope>
    <source>
        <strain evidence="7 8">VA</strain>
    </source>
</reference>
<sequence length="701" mass="75976">MMKPTWNVGITTKLVWILVFFSLIPLSVQVYSLFQTAEVLKQEVGVQYQELAEVIVEKIHLYLAERAADAQILSRNTMSGLTGQLGQAVSPSYELVQVLNAYVQATGMYSLVQVVDLDGHLIAVNDHDAEGLPLQTEELYGKNYQSTPWFRALKQLGERARPTEPSSRSNASQEVFVESVMLDRDVQALFPRESGLTIGLSVPLYAQGRVVGYGSHRMKFSRIEAFFQEAYQDLKKSGFPHAELILQDDQGMTLLEYAPAVYGTEEVPHDFENVVFKANLAQLGLDAAQSAVQGQSGNARNFHPGKQTNQVIGFSPMSGGARSLGLHWSVLVQVPEDEAFSHVRSLTNKTLLEMLVGLLVVVPIGILMGRKVVSRLKPVWEVAAKASKGDLTHRVPVKTQDELGQMGLALNNLLDELSRMLLQTRNVAHSLSQASVQLSSVGHQVVQASQSQVHQATQVASAVEEMSATAEDMARHTQALASTATGVNDSAVRGGDVVVSSIHGMESVSSRIQESAGRIQKLGQRSKDIGDIIGVIEDIAEQTNLLALNAAIEAARAGDQGRGFAVVADEVRKLAERTGKATKEIATVIESVQAGTHEAVRSMEAGTDEAHSGMALAREAGNRLTEIVQGVQRVVDMIQHFAESTKQQSAVSGQISSSIQQVAQLSQDNESHIQGVATATKQFAALAEDLQTSLSRFTLKR</sequence>
<evidence type="ECO:0000256" key="4">
    <source>
        <dbReference type="PROSITE-ProRule" id="PRU00284"/>
    </source>
</evidence>
<dbReference type="EMBL" id="CP116967">
    <property type="protein sequence ID" value="WNM56799.1"/>
    <property type="molecule type" value="Genomic_DNA"/>
</dbReference>
<feature type="domain" description="HAMP" evidence="6">
    <location>
        <begin position="381"/>
        <end position="422"/>
    </location>
</feature>
<keyword evidence="8" id="KW-1185">Reference proteome</keyword>
<evidence type="ECO:0000259" key="5">
    <source>
        <dbReference type="PROSITE" id="PS50111"/>
    </source>
</evidence>
<dbReference type="PANTHER" id="PTHR32089">
    <property type="entry name" value="METHYL-ACCEPTING CHEMOTAXIS PROTEIN MCPB"/>
    <property type="match status" value="1"/>
</dbReference>
<dbReference type="SMART" id="SM00283">
    <property type="entry name" value="MA"/>
    <property type="match status" value="1"/>
</dbReference>
<organism evidence="7 8">
    <name type="scientific">Candidatus Nitrospira allomarina</name>
    <dbReference type="NCBI Taxonomy" id="3020900"/>
    <lineage>
        <taxon>Bacteria</taxon>
        <taxon>Pseudomonadati</taxon>
        <taxon>Nitrospirota</taxon>
        <taxon>Nitrospiria</taxon>
        <taxon>Nitrospirales</taxon>
        <taxon>Nitrospiraceae</taxon>
        <taxon>Nitrospira</taxon>
    </lineage>
</organism>
<evidence type="ECO:0000256" key="1">
    <source>
        <dbReference type="ARBA" id="ARBA00004370"/>
    </source>
</evidence>
<feature type="domain" description="Methyl-accepting transducer" evidence="5">
    <location>
        <begin position="427"/>
        <end position="663"/>
    </location>
</feature>
<dbReference type="CDD" id="cd11386">
    <property type="entry name" value="MCP_signal"/>
    <property type="match status" value="1"/>
</dbReference>
<dbReference type="AlphaFoldDB" id="A0AA96G7F9"/>
<comment type="subcellular location">
    <subcellularLocation>
        <location evidence="1">Membrane</location>
    </subcellularLocation>
</comment>
<evidence type="ECO:0000256" key="3">
    <source>
        <dbReference type="ARBA" id="ARBA00029447"/>
    </source>
</evidence>
<dbReference type="SMART" id="SM00304">
    <property type="entry name" value="HAMP"/>
    <property type="match status" value="1"/>
</dbReference>
<dbReference type="Pfam" id="PF00672">
    <property type="entry name" value="HAMP"/>
    <property type="match status" value="1"/>
</dbReference>
<proteinExistence type="inferred from homology"/>
<comment type="similarity">
    <text evidence="3">Belongs to the methyl-accepting chemotaxis (MCP) protein family.</text>
</comment>
<dbReference type="PANTHER" id="PTHR32089:SF112">
    <property type="entry name" value="LYSOZYME-LIKE PROTEIN-RELATED"/>
    <property type="match status" value="1"/>
</dbReference>
<dbReference type="CDD" id="cd06225">
    <property type="entry name" value="HAMP"/>
    <property type="match status" value="1"/>
</dbReference>
<evidence type="ECO:0000259" key="6">
    <source>
        <dbReference type="PROSITE" id="PS50885"/>
    </source>
</evidence>
<dbReference type="PROSITE" id="PS50111">
    <property type="entry name" value="CHEMOTAXIS_TRANSDUC_2"/>
    <property type="match status" value="1"/>
</dbReference>
<gene>
    <name evidence="7" type="ORF">PP769_12520</name>
</gene>
<protein>
    <submittedName>
        <fullName evidence="7">Methyl-accepting chemotaxis protein</fullName>
    </submittedName>
</protein>
<dbReference type="Gene3D" id="3.30.450.20">
    <property type="entry name" value="PAS domain"/>
    <property type="match status" value="1"/>
</dbReference>
<dbReference type="Pfam" id="PF00015">
    <property type="entry name" value="MCPsignal"/>
    <property type="match status" value="1"/>
</dbReference>
<keyword evidence="2 4" id="KW-0807">Transducer</keyword>
<dbReference type="GO" id="GO:0006935">
    <property type="term" value="P:chemotaxis"/>
    <property type="evidence" value="ECO:0007669"/>
    <property type="project" value="UniProtKB-ARBA"/>
</dbReference>
<dbReference type="InterPro" id="IPR004089">
    <property type="entry name" value="MCPsignal_dom"/>
</dbReference>
<evidence type="ECO:0000256" key="2">
    <source>
        <dbReference type="ARBA" id="ARBA00023224"/>
    </source>
</evidence>
<dbReference type="GO" id="GO:0016020">
    <property type="term" value="C:membrane"/>
    <property type="evidence" value="ECO:0007669"/>
    <property type="project" value="UniProtKB-SubCell"/>
</dbReference>
<dbReference type="RefSeq" id="WP_312640587.1">
    <property type="nucleotide sequence ID" value="NZ_CP116967.1"/>
</dbReference>
<dbReference type="Gene3D" id="1.10.287.950">
    <property type="entry name" value="Methyl-accepting chemotaxis protein"/>
    <property type="match status" value="1"/>
</dbReference>
<evidence type="ECO:0000313" key="8">
    <source>
        <dbReference type="Proteomes" id="UP001302719"/>
    </source>
</evidence>
<dbReference type="FunFam" id="1.10.287.950:FF:000001">
    <property type="entry name" value="Methyl-accepting chemotaxis sensory transducer"/>
    <property type="match status" value="1"/>
</dbReference>
<dbReference type="SUPFAM" id="SSF58104">
    <property type="entry name" value="Methyl-accepting chemotaxis protein (MCP) signaling domain"/>
    <property type="match status" value="1"/>
</dbReference>
<accession>A0AA96G7F9</accession>
<dbReference type="InterPro" id="IPR003660">
    <property type="entry name" value="HAMP_dom"/>
</dbReference>
<dbReference type="KEGG" id="nall:PP769_12520"/>
<dbReference type="Proteomes" id="UP001302719">
    <property type="component" value="Chromosome"/>
</dbReference>
<name>A0AA96G7F9_9BACT</name>
<dbReference type="PROSITE" id="PS50885">
    <property type="entry name" value="HAMP"/>
    <property type="match status" value="1"/>
</dbReference>